<keyword evidence="1" id="KW-1133">Transmembrane helix</keyword>
<gene>
    <name evidence="2" type="ORF">A8926_0852</name>
</gene>
<dbReference type="EMBL" id="PJNB01000001">
    <property type="protein sequence ID" value="PKW13332.1"/>
    <property type="molecule type" value="Genomic_DNA"/>
</dbReference>
<evidence type="ECO:0000256" key="1">
    <source>
        <dbReference type="SAM" id="Phobius"/>
    </source>
</evidence>
<dbReference type="AlphaFoldDB" id="A0A2N3XRR4"/>
<evidence type="ECO:0000313" key="3">
    <source>
        <dbReference type="Proteomes" id="UP000233786"/>
    </source>
</evidence>
<dbReference type="STRING" id="994479.GCA_000194155_06241"/>
<organism evidence="2 3">
    <name type="scientific">Saccharopolyspora spinosa</name>
    <dbReference type="NCBI Taxonomy" id="60894"/>
    <lineage>
        <taxon>Bacteria</taxon>
        <taxon>Bacillati</taxon>
        <taxon>Actinomycetota</taxon>
        <taxon>Actinomycetes</taxon>
        <taxon>Pseudonocardiales</taxon>
        <taxon>Pseudonocardiaceae</taxon>
        <taxon>Saccharopolyspora</taxon>
    </lineage>
</organism>
<protein>
    <submittedName>
        <fullName evidence="2">Uncharacterized protein</fullName>
    </submittedName>
</protein>
<sequence length="46" mass="5213">MRQHPHDPYRILLAGDRPEMVNFALLLFGALFSTVETLVTWAALSN</sequence>
<dbReference type="Proteomes" id="UP000233786">
    <property type="component" value="Unassembled WGS sequence"/>
</dbReference>
<name>A0A2N3XRR4_SACSN</name>
<reference evidence="2" key="1">
    <citation type="submission" date="2017-12" db="EMBL/GenBank/DDBJ databases">
        <title>Sequencing the genomes of 1000 Actinobacteria strains.</title>
        <authorList>
            <person name="Klenk H.-P."/>
        </authorList>
    </citation>
    <scope>NUCLEOTIDE SEQUENCE [LARGE SCALE GENOMIC DNA]</scope>
    <source>
        <strain evidence="2">DSM 44228</strain>
    </source>
</reference>
<keyword evidence="1" id="KW-0812">Transmembrane</keyword>
<feature type="transmembrane region" description="Helical" evidence="1">
    <location>
        <begin position="21"/>
        <end position="44"/>
    </location>
</feature>
<accession>A0A2N3XRR4</accession>
<keyword evidence="1" id="KW-0472">Membrane</keyword>
<dbReference type="RefSeq" id="WP_010312915.1">
    <property type="nucleotide sequence ID" value="NZ_CP061007.1"/>
</dbReference>
<evidence type="ECO:0000313" key="2">
    <source>
        <dbReference type="EMBL" id="PKW13332.1"/>
    </source>
</evidence>
<keyword evidence="3" id="KW-1185">Reference proteome</keyword>
<proteinExistence type="predicted"/>
<comment type="caution">
    <text evidence="2">The sequence shown here is derived from an EMBL/GenBank/DDBJ whole genome shotgun (WGS) entry which is preliminary data.</text>
</comment>